<dbReference type="InterPro" id="IPR054471">
    <property type="entry name" value="GPIID_WHD"/>
</dbReference>
<feature type="domain" description="DUF7069" evidence="4">
    <location>
        <begin position="557"/>
        <end position="607"/>
    </location>
</feature>
<dbReference type="OrthoDB" id="4160849at2759"/>
<dbReference type="CDD" id="cd09008">
    <property type="entry name" value="MTAN"/>
    <property type="match status" value="1"/>
</dbReference>
<protein>
    <submittedName>
        <fullName evidence="6">Uncharacterized protein</fullName>
    </submittedName>
</protein>
<dbReference type="InterPro" id="IPR000845">
    <property type="entry name" value="Nucleoside_phosphorylase_d"/>
</dbReference>
<dbReference type="SUPFAM" id="SSF53167">
    <property type="entry name" value="Purine and uridine phosphorylases"/>
    <property type="match status" value="1"/>
</dbReference>
<sequence length="906" mass="102735">MAQTAKDEYHIGLICALRVEMVAATAMLDRDYGIIKGERRDQNTYHAGIIHDHNVVIAGLPAGIDGLVAAANVAKDVIRTFHYLDFILLVGIGGGVPHLEKGIDIRLGDVVVSQPSGTSGGVVQYEKGKAKHGGAFELKGALNAPPNILLTAITSLQAQHHANRSRPMLAYLADMIHHYPMYGPPGEQKDRLFESRYPHPEGQNNCDQCLSVHEIPRQSRQTTDPQIHYGIIASGNEVVKDPVLRDNLRASYGALCVEMEAAGLANSLPFLVVRGICDYADSHKNDEWHPYAAATAAAWTKELLLQVTPEQLRRQQLMQAIPDSVGSEVQWLRERAQGRETNPQDAEYQSCHRVFKLGSYEEQKNVNPSRVPDTCLWISADPGCGKSTLSKFLVDHELQTTTERTCCYFFFKDNENQNNLASAFCALLHQLFTSQPRLLAHAIPAWRRNGDKLAKEVVELWRIFLAATTEDNSRNVFCVLDGLDECRDADRHRLIEKLAVFLAGTRTSRCRTHSLKIVVTSRPYDSIQLDFQRSMKAAAPSVPIIRLRGEDENKAIRSEINSVIRARVVEMTETLPLSLEVSKLLEQKLLNMQNRTYLWLSLAIDGIYETLRDNFHHDEDSIKTSIAALPRSVEDAYEKILNRVRDHQRDIVRTILHIVVGARRPLNVGEMSIALRIATSKEMDSLKPTLIEKIRLEKYIREWCGLFVFIEKSTIHLVHQTAKEFLIHNQQVECGAWKHSLMPTDTARILAQICVDALWLFQTKLSDADLLEPADVTKEDTWSLWSLWSFLKYAGACWYGHLQDAKPNELVPFPREDGWLLEKRDIGGPLSTWSKPILPPGWHKDSMVERTTDFLALVFPYHFQHAVNLYELLLDRVDDKGRVNMVKRFHDSARRWHKFPVPRRVL</sequence>
<dbReference type="Gene3D" id="3.40.50.1580">
    <property type="entry name" value="Nucleoside phosphorylase domain"/>
    <property type="match status" value="1"/>
</dbReference>
<dbReference type="eggNOG" id="KOG4177">
    <property type="taxonomic scope" value="Eukaryota"/>
</dbReference>
<feature type="domain" description="Nucleoside phosphorylase" evidence="2">
    <location>
        <begin position="11"/>
        <end position="289"/>
    </location>
</feature>
<dbReference type="STRING" id="1182543.W9WF63"/>
<dbReference type="Pfam" id="PF22939">
    <property type="entry name" value="WHD_GPIID"/>
    <property type="match status" value="1"/>
</dbReference>
<evidence type="ECO:0000313" key="7">
    <source>
        <dbReference type="Proteomes" id="UP000019471"/>
    </source>
</evidence>
<evidence type="ECO:0000259" key="3">
    <source>
        <dbReference type="Pfam" id="PF22939"/>
    </source>
</evidence>
<keyword evidence="1" id="KW-0677">Repeat</keyword>
<dbReference type="RefSeq" id="XP_007748715.1">
    <property type="nucleotide sequence ID" value="XM_007750525.1"/>
</dbReference>
<dbReference type="GO" id="GO:0009116">
    <property type="term" value="P:nucleoside metabolic process"/>
    <property type="evidence" value="ECO:0007669"/>
    <property type="project" value="InterPro"/>
</dbReference>
<accession>W9WF63</accession>
<dbReference type="AlphaFoldDB" id="W9WF63"/>
<dbReference type="Pfam" id="PF24883">
    <property type="entry name" value="NPHP3_N"/>
    <property type="match status" value="1"/>
</dbReference>
<dbReference type="GeneID" id="19194642"/>
<dbReference type="Pfam" id="PF01048">
    <property type="entry name" value="PNP_UDP_1"/>
    <property type="match status" value="1"/>
</dbReference>
<dbReference type="Proteomes" id="UP000019471">
    <property type="component" value="Unassembled WGS sequence"/>
</dbReference>
<evidence type="ECO:0000259" key="5">
    <source>
        <dbReference type="Pfam" id="PF24883"/>
    </source>
</evidence>
<dbReference type="PANTHER" id="PTHR46082:SF11">
    <property type="entry name" value="AAA+ ATPASE DOMAIN-CONTAINING PROTEIN-RELATED"/>
    <property type="match status" value="1"/>
</dbReference>
<dbReference type="InterPro" id="IPR035994">
    <property type="entry name" value="Nucleoside_phosphorylase_sf"/>
</dbReference>
<evidence type="ECO:0000259" key="2">
    <source>
        <dbReference type="Pfam" id="PF01048"/>
    </source>
</evidence>
<name>W9WF63_9EURO</name>
<feature type="domain" description="GPI inositol-deacylase winged helix" evidence="3">
    <location>
        <begin position="648"/>
        <end position="730"/>
    </location>
</feature>
<dbReference type="HOGENOM" id="CLU_000288_34_2_1"/>
<comment type="caution">
    <text evidence="6">The sequence shown here is derived from an EMBL/GenBank/DDBJ whole genome shotgun (WGS) entry which is preliminary data.</text>
</comment>
<evidence type="ECO:0000256" key="1">
    <source>
        <dbReference type="ARBA" id="ARBA00022737"/>
    </source>
</evidence>
<reference evidence="6 7" key="1">
    <citation type="submission" date="2013-03" db="EMBL/GenBank/DDBJ databases">
        <title>The Genome Sequence of Cladophialophora psammophila CBS 110553.</title>
        <authorList>
            <consortium name="The Broad Institute Genomics Platform"/>
            <person name="Cuomo C."/>
            <person name="de Hoog S."/>
            <person name="Gorbushina A."/>
            <person name="Walker B."/>
            <person name="Young S.K."/>
            <person name="Zeng Q."/>
            <person name="Gargeya S."/>
            <person name="Fitzgerald M."/>
            <person name="Haas B."/>
            <person name="Abouelleil A."/>
            <person name="Allen A.W."/>
            <person name="Alvarado L."/>
            <person name="Arachchi H.M."/>
            <person name="Berlin A.M."/>
            <person name="Chapman S.B."/>
            <person name="Gainer-Dewar J."/>
            <person name="Goldberg J."/>
            <person name="Griggs A."/>
            <person name="Gujja S."/>
            <person name="Hansen M."/>
            <person name="Howarth C."/>
            <person name="Imamovic A."/>
            <person name="Ireland A."/>
            <person name="Larimer J."/>
            <person name="McCowan C."/>
            <person name="Murphy C."/>
            <person name="Pearson M."/>
            <person name="Poon T.W."/>
            <person name="Priest M."/>
            <person name="Roberts A."/>
            <person name="Saif S."/>
            <person name="Shea T."/>
            <person name="Sisk P."/>
            <person name="Sykes S."/>
            <person name="Wortman J."/>
            <person name="Nusbaum C."/>
            <person name="Birren B."/>
        </authorList>
    </citation>
    <scope>NUCLEOTIDE SEQUENCE [LARGE SCALE GENOMIC DNA]</scope>
    <source>
        <strain evidence="6 7">CBS 110553</strain>
    </source>
</reference>
<dbReference type="Gene3D" id="3.40.50.300">
    <property type="entry name" value="P-loop containing nucleotide triphosphate hydrolases"/>
    <property type="match status" value="1"/>
</dbReference>
<dbReference type="SUPFAM" id="SSF52540">
    <property type="entry name" value="P-loop containing nucleoside triphosphate hydrolases"/>
    <property type="match status" value="1"/>
</dbReference>
<dbReference type="InterPro" id="IPR056884">
    <property type="entry name" value="NPHP3-like_N"/>
</dbReference>
<dbReference type="InterPro" id="IPR055497">
    <property type="entry name" value="DUF7069"/>
</dbReference>
<evidence type="ECO:0000313" key="6">
    <source>
        <dbReference type="EMBL" id="EXJ66752.1"/>
    </source>
</evidence>
<organism evidence="6 7">
    <name type="scientific">Cladophialophora psammophila CBS 110553</name>
    <dbReference type="NCBI Taxonomy" id="1182543"/>
    <lineage>
        <taxon>Eukaryota</taxon>
        <taxon>Fungi</taxon>
        <taxon>Dikarya</taxon>
        <taxon>Ascomycota</taxon>
        <taxon>Pezizomycotina</taxon>
        <taxon>Eurotiomycetes</taxon>
        <taxon>Chaetothyriomycetidae</taxon>
        <taxon>Chaetothyriales</taxon>
        <taxon>Herpotrichiellaceae</taxon>
        <taxon>Cladophialophora</taxon>
    </lineage>
</organism>
<dbReference type="EMBL" id="AMGX01000018">
    <property type="protein sequence ID" value="EXJ66752.1"/>
    <property type="molecule type" value="Genomic_DNA"/>
</dbReference>
<dbReference type="InterPro" id="IPR027417">
    <property type="entry name" value="P-loop_NTPase"/>
</dbReference>
<dbReference type="PANTHER" id="PTHR46082">
    <property type="entry name" value="ATP/GTP-BINDING PROTEIN-RELATED"/>
    <property type="match status" value="1"/>
</dbReference>
<proteinExistence type="predicted"/>
<dbReference type="InterPro" id="IPR053137">
    <property type="entry name" value="NLR-like"/>
</dbReference>
<dbReference type="GO" id="GO:0003824">
    <property type="term" value="F:catalytic activity"/>
    <property type="evidence" value="ECO:0007669"/>
    <property type="project" value="InterPro"/>
</dbReference>
<dbReference type="Pfam" id="PF23239">
    <property type="entry name" value="DUF7069"/>
    <property type="match status" value="1"/>
</dbReference>
<keyword evidence="7" id="KW-1185">Reference proteome</keyword>
<evidence type="ECO:0000259" key="4">
    <source>
        <dbReference type="Pfam" id="PF23239"/>
    </source>
</evidence>
<gene>
    <name evidence="6" type="ORF">A1O5_09947</name>
</gene>
<feature type="domain" description="Nephrocystin 3-like N-terminal" evidence="5">
    <location>
        <begin position="372"/>
        <end position="522"/>
    </location>
</feature>